<keyword evidence="1" id="KW-0472">Membrane</keyword>
<dbReference type="AlphaFoldDB" id="W4GQ10"/>
<reference evidence="2" key="1">
    <citation type="submission" date="2013-12" db="EMBL/GenBank/DDBJ databases">
        <title>The Genome Sequence of Aphanomyces astaci APO3.</title>
        <authorList>
            <consortium name="The Broad Institute Genomics Platform"/>
            <person name="Russ C."/>
            <person name="Tyler B."/>
            <person name="van West P."/>
            <person name="Dieguez-Uribeondo J."/>
            <person name="Young S.K."/>
            <person name="Zeng Q."/>
            <person name="Gargeya S."/>
            <person name="Fitzgerald M."/>
            <person name="Abouelleil A."/>
            <person name="Alvarado L."/>
            <person name="Chapman S.B."/>
            <person name="Gainer-Dewar J."/>
            <person name="Goldberg J."/>
            <person name="Griggs A."/>
            <person name="Gujja S."/>
            <person name="Hansen M."/>
            <person name="Howarth C."/>
            <person name="Imamovic A."/>
            <person name="Ireland A."/>
            <person name="Larimer J."/>
            <person name="McCowan C."/>
            <person name="Murphy C."/>
            <person name="Pearson M."/>
            <person name="Poon T.W."/>
            <person name="Priest M."/>
            <person name="Roberts A."/>
            <person name="Saif S."/>
            <person name="Shea T."/>
            <person name="Sykes S."/>
            <person name="Wortman J."/>
            <person name="Nusbaum C."/>
            <person name="Birren B."/>
        </authorList>
    </citation>
    <scope>NUCLEOTIDE SEQUENCE [LARGE SCALE GENOMIC DNA]</scope>
    <source>
        <strain evidence="2">APO3</strain>
    </source>
</reference>
<feature type="transmembrane region" description="Helical" evidence="1">
    <location>
        <begin position="322"/>
        <end position="345"/>
    </location>
</feature>
<keyword evidence="1" id="KW-1133">Transmembrane helix</keyword>
<evidence type="ECO:0000313" key="2">
    <source>
        <dbReference type="EMBL" id="ETV81074.1"/>
    </source>
</evidence>
<accession>W4GQ10</accession>
<dbReference type="EMBL" id="KI913124">
    <property type="protein sequence ID" value="ETV81074.1"/>
    <property type="molecule type" value="Genomic_DNA"/>
</dbReference>
<dbReference type="VEuPathDB" id="FungiDB:H257_05692"/>
<dbReference type="RefSeq" id="XP_009828933.1">
    <property type="nucleotide sequence ID" value="XM_009830631.1"/>
</dbReference>
<name>W4GQ10_APHAT</name>
<protein>
    <submittedName>
        <fullName evidence="2">Uncharacterized protein</fullName>
    </submittedName>
</protein>
<organism evidence="2">
    <name type="scientific">Aphanomyces astaci</name>
    <name type="common">Crayfish plague agent</name>
    <dbReference type="NCBI Taxonomy" id="112090"/>
    <lineage>
        <taxon>Eukaryota</taxon>
        <taxon>Sar</taxon>
        <taxon>Stramenopiles</taxon>
        <taxon>Oomycota</taxon>
        <taxon>Saprolegniomycetes</taxon>
        <taxon>Saprolegniales</taxon>
        <taxon>Verrucalvaceae</taxon>
        <taxon>Aphanomyces</taxon>
    </lineage>
</organism>
<proteinExistence type="predicted"/>
<feature type="transmembrane region" description="Helical" evidence="1">
    <location>
        <begin position="286"/>
        <end position="310"/>
    </location>
</feature>
<dbReference type="RefSeq" id="XP_009828932.1">
    <property type="nucleotide sequence ID" value="XM_009830630.1"/>
</dbReference>
<dbReference type="OrthoDB" id="79151at2759"/>
<gene>
    <name evidence="2" type="ORF">H257_05692</name>
</gene>
<dbReference type="GeneID" id="20807688"/>
<feature type="transmembrane region" description="Helical" evidence="1">
    <location>
        <begin position="197"/>
        <end position="216"/>
    </location>
</feature>
<evidence type="ECO:0000256" key="1">
    <source>
        <dbReference type="SAM" id="Phobius"/>
    </source>
</evidence>
<dbReference type="EMBL" id="KI913124">
    <property type="protein sequence ID" value="ETV81075.1"/>
    <property type="molecule type" value="Genomic_DNA"/>
</dbReference>
<sequence>MGTTTSPEVHFHWKSILLTSCFFTNLLFMPLKGYLSEGSPFTTDSSVEASEFDMTLPLLFNASTMAPTIMYDYDSQYGLDVMRTVVADVLDPTDATTTTLNPVYSILGVPYFPPDVKRNWPWVLTSTNHTTAGPLHATHTIISWNITILTASASTSVLWVVPGNDLGRTAATSNASSTVYYVYRPVVKMMLWRLVKLLYRIGLCVWIFMLCTTHYYCHVYHLYNNLKTIPLHVTSPAMTRYEIVVGEPTCVVLSNPWLCLAFVMDICASTEYVGQACLRVCQTENWLYFGLGLLYLGRTVWCAYSTLTILNIMLKRCHRTTWFAPANTTVLAVAATWAGGGIVTIQKQWPKVLDLYTSLFVPYDVDTDVSKLHHIGHMDIALIMAVYLGMMCSLPFAVAACSGVWNAVQRSTTKMPTLTRKTSFVSILIATNRRLSSIGSIGPIHAMEMVVEPPKHTVESSFHSNDFKHRLMLWFCNLGKLNHDMYTGGSVYPLFQQCPDYQSQCTISQRGGDCYVLSYDRHDHIVEVTRVTLVSQIDLTVVHRPFRINQLTTNAAVGRFVVAKKSDAIRAATLHRGCSNSPWVS</sequence>
<keyword evidence="1" id="KW-0812">Transmembrane</keyword>
<feature type="transmembrane region" description="Helical" evidence="1">
    <location>
        <begin position="380"/>
        <end position="405"/>
    </location>
</feature>